<evidence type="ECO:0000256" key="1">
    <source>
        <dbReference type="ARBA" id="ARBA00022448"/>
    </source>
</evidence>
<dbReference type="Proteomes" id="UP000603434">
    <property type="component" value="Unassembled WGS sequence"/>
</dbReference>
<sequence length="266" mass="29536">MTMAVDVNNLNYFYGNFQVLNDLTFSVQRGDFFIIIGPNGSGKTTLMKVIAGILKPQTGRLEILGHSIDQYTRKALARTIAFVPQTLPVDFPFTVTEVVLMGRSPYLGMLGLEQERDLEIARQAIAFTGVEHLAHRKLDQLSGGEQQRVFIARAICQEPEVILLDEPTASLDLAHQVRLLDLMEKLKREKGVTVVMVSHDVNLAAMYADSLLLLHKGRIVSRGNPDQVLTFETLEEVYGCTLLVDESPLGKFPRVTPVPGKFLGKS</sequence>
<evidence type="ECO:0000256" key="3">
    <source>
        <dbReference type="ARBA" id="ARBA00022840"/>
    </source>
</evidence>
<organism evidence="7 8">
    <name type="scientific">Candidatus Desulfatibia profunda</name>
    <dbReference type="NCBI Taxonomy" id="2841695"/>
    <lineage>
        <taxon>Bacteria</taxon>
        <taxon>Pseudomonadati</taxon>
        <taxon>Thermodesulfobacteriota</taxon>
        <taxon>Desulfobacteria</taxon>
        <taxon>Desulfobacterales</taxon>
        <taxon>Desulfobacterales incertae sedis</taxon>
        <taxon>Candidatus Desulfatibia</taxon>
    </lineage>
</organism>
<dbReference type="PROSITE" id="PS50893">
    <property type="entry name" value="ABC_TRANSPORTER_2"/>
    <property type="match status" value="1"/>
</dbReference>
<dbReference type="AlphaFoldDB" id="A0A8J6NMW9"/>
<evidence type="ECO:0000259" key="6">
    <source>
        <dbReference type="PROSITE" id="PS50893"/>
    </source>
</evidence>
<dbReference type="Gene3D" id="3.40.50.300">
    <property type="entry name" value="P-loop containing nucleotide triphosphate hydrolases"/>
    <property type="match status" value="1"/>
</dbReference>
<keyword evidence="1" id="KW-0813">Transport</keyword>
<dbReference type="SMART" id="SM00382">
    <property type="entry name" value="AAA"/>
    <property type="match status" value="1"/>
</dbReference>
<dbReference type="EMBL" id="JACNJH010000140">
    <property type="protein sequence ID" value="MBC8361605.1"/>
    <property type="molecule type" value="Genomic_DNA"/>
</dbReference>
<evidence type="ECO:0000256" key="5">
    <source>
        <dbReference type="ARBA" id="ARBA00037066"/>
    </source>
</evidence>
<dbReference type="NCBIfam" id="NF010068">
    <property type="entry name" value="PRK13548.1"/>
    <property type="match status" value="1"/>
</dbReference>
<accession>A0A8J6NMW9</accession>
<dbReference type="FunFam" id="3.40.50.300:FF:000134">
    <property type="entry name" value="Iron-enterobactin ABC transporter ATP-binding protein"/>
    <property type="match status" value="1"/>
</dbReference>
<dbReference type="InterPro" id="IPR003593">
    <property type="entry name" value="AAA+_ATPase"/>
</dbReference>
<reference evidence="7 8" key="1">
    <citation type="submission" date="2020-08" db="EMBL/GenBank/DDBJ databases">
        <title>Bridging the membrane lipid divide: bacteria of the FCB group superphylum have the potential to synthesize archaeal ether lipids.</title>
        <authorList>
            <person name="Villanueva L."/>
            <person name="Von Meijenfeldt F.A.B."/>
            <person name="Westbye A.B."/>
            <person name="Yadav S."/>
            <person name="Hopmans E.C."/>
            <person name="Dutilh B.E."/>
            <person name="Sinninghe Damste J.S."/>
        </authorList>
    </citation>
    <scope>NUCLEOTIDE SEQUENCE [LARGE SCALE GENOMIC DNA]</scope>
    <source>
        <strain evidence="7">NIOZ-UU30</strain>
    </source>
</reference>
<evidence type="ECO:0000313" key="8">
    <source>
        <dbReference type="Proteomes" id="UP000603434"/>
    </source>
</evidence>
<comment type="caution">
    <text evidence="7">The sequence shown here is derived from an EMBL/GenBank/DDBJ whole genome shotgun (WGS) entry which is preliminary data.</text>
</comment>
<dbReference type="InterPro" id="IPR017871">
    <property type="entry name" value="ABC_transporter-like_CS"/>
</dbReference>
<dbReference type="GO" id="GO:0005524">
    <property type="term" value="F:ATP binding"/>
    <property type="evidence" value="ECO:0007669"/>
    <property type="project" value="UniProtKB-KW"/>
</dbReference>
<dbReference type="PROSITE" id="PS00211">
    <property type="entry name" value="ABC_TRANSPORTER_1"/>
    <property type="match status" value="1"/>
</dbReference>
<evidence type="ECO:0000313" key="7">
    <source>
        <dbReference type="EMBL" id="MBC8361605.1"/>
    </source>
</evidence>
<dbReference type="SUPFAM" id="SSF52540">
    <property type="entry name" value="P-loop containing nucleoside triphosphate hydrolases"/>
    <property type="match status" value="1"/>
</dbReference>
<comment type="function">
    <text evidence="5">Part of the ABC transporter complex HmuTUV involved in hemin import. Responsible for energy coupling to the transport system.</text>
</comment>
<dbReference type="CDD" id="cd03214">
    <property type="entry name" value="ABC_Iron-Siderophores_B12_Hemin"/>
    <property type="match status" value="1"/>
</dbReference>
<dbReference type="PANTHER" id="PTHR42794">
    <property type="entry name" value="HEMIN IMPORT ATP-BINDING PROTEIN HMUV"/>
    <property type="match status" value="1"/>
</dbReference>
<dbReference type="InterPro" id="IPR003439">
    <property type="entry name" value="ABC_transporter-like_ATP-bd"/>
</dbReference>
<dbReference type="Pfam" id="PF00005">
    <property type="entry name" value="ABC_tran"/>
    <property type="match status" value="1"/>
</dbReference>
<dbReference type="PANTHER" id="PTHR42794:SF1">
    <property type="entry name" value="HEMIN IMPORT ATP-BINDING PROTEIN HMUV"/>
    <property type="match status" value="1"/>
</dbReference>
<keyword evidence="2" id="KW-0547">Nucleotide-binding</keyword>
<dbReference type="GO" id="GO:0016887">
    <property type="term" value="F:ATP hydrolysis activity"/>
    <property type="evidence" value="ECO:0007669"/>
    <property type="project" value="InterPro"/>
</dbReference>
<evidence type="ECO:0000256" key="2">
    <source>
        <dbReference type="ARBA" id="ARBA00022741"/>
    </source>
</evidence>
<gene>
    <name evidence="7" type="ORF">H8E23_09420</name>
</gene>
<keyword evidence="4" id="KW-1278">Translocase</keyword>
<name>A0A8J6NMW9_9BACT</name>
<feature type="domain" description="ABC transporter" evidence="6">
    <location>
        <begin position="5"/>
        <end position="241"/>
    </location>
</feature>
<proteinExistence type="predicted"/>
<dbReference type="InterPro" id="IPR027417">
    <property type="entry name" value="P-loop_NTPase"/>
</dbReference>
<evidence type="ECO:0000256" key="4">
    <source>
        <dbReference type="ARBA" id="ARBA00022967"/>
    </source>
</evidence>
<keyword evidence="3 7" id="KW-0067">ATP-binding</keyword>
<protein>
    <submittedName>
        <fullName evidence="7">Heme ABC transporter ATP-binding protein</fullName>
    </submittedName>
</protein>